<dbReference type="GO" id="GO:0016887">
    <property type="term" value="F:ATP hydrolysis activity"/>
    <property type="evidence" value="ECO:0007669"/>
    <property type="project" value="InterPro"/>
</dbReference>
<name>A0A150GL56_GONPE</name>
<dbReference type="InterPro" id="IPR027417">
    <property type="entry name" value="P-loop_NTPase"/>
</dbReference>
<sequence length="326" mass="35049">MLKSQSSALRKEGALIEWSDVSYTVHDRATGQKKRILADMTGMAQPGRLLSIMGPSGAGKSTLLDVLACNNSNRTAVPDGRILVDGAPRNDRAFGRISCYVQQKDVLLASATVREVILTSALLKLPRSVSVAEKRARVEATLKELDLTACANTLIGEETIGLKGISGGQKRRVSVGIELVKASAAGFFTFFAVFSMFQVISEGIGACCAVATRTSTSAIILLTFVLLLVLSFSGFLTVKTPIYFVWVQKTSYLTYAFSALLEREFSDISFRDADTGEVLPGMQAFPASLRTGLTYAQNIGVLAGQVGGMELVKLAVFHIAHRLELL</sequence>
<evidence type="ECO:0000256" key="6">
    <source>
        <dbReference type="SAM" id="Phobius"/>
    </source>
</evidence>
<dbReference type="Proteomes" id="UP000075714">
    <property type="component" value="Unassembled WGS sequence"/>
</dbReference>
<keyword evidence="3 6" id="KW-0812">Transmembrane</keyword>
<feature type="domain" description="ABC transporter" evidence="7">
    <location>
        <begin position="16"/>
        <end position="265"/>
    </location>
</feature>
<dbReference type="InterPro" id="IPR017871">
    <property type="entry name" value="ABC_transporter-like_CS"/>
</dbReference>
<feature type="transmembrane region" description="Helical" evidence="6">
    <location>
        <begin position="217"/>
        <end position="238"/>
    </location>
</feature>
<evidence type="ECO:0000259" key="7">
    <source>
        <dbReference type="PROSITE" id="PS50893"/>
    </source>
</evidence>
<dbReference type="PANTHER" id="PTHR48041:SF139">
    <property type="entry name" value="PROTEIN SCARLET"/>
    <property type="match status" value="1"/>
</dbReference>
<proteinExistence type="predicted"/>
<evidence type="ECO:0000256" key="2">
    <source>
        <dbReference type="ARBA" id="ARBA00022448"/>
    </source>
</evidence>
<dbReference type="GO" id="GO:0005524">
    <property type="term" value="F:ATP binding"/>
    <property type="evidence" value="ECO:0007669"/>
    <property type="project" value="InterPro"/>
</dbReference>
<keyword evidence="5 6" id="KW-0472">Membrane</keyword>
<comment type="caution">
    <text evidence="8">The sequence shown here is derived from an EMBL/GenBank/DDBJ whole genome shotgun (WGS) entry which is preliminary data.</text>
</comment>
<evidence type="ECO:0000256" key="3">
    <source>
        <dbReference type="ARBA" id="ARBA00022692"/>
    </source>
</evidence>
<dbReference type="EMBL" id="LSYV01000017">
    <property type="protein sequence ID" value="KXZ50553.1"/>
    <property type="molecule type" value="Genomic_DNA"/>
</dbReference>
<comment type="subcellular location">
    <subcellularLocation>
        <location evidence="1">Membrane</location>
        <topology evidence="1">Multi-pass membrane protein</topology>
    </subcellularLocation>
</comment>
<dbReference type="PROSITE" id="PS00211">
    <property type="entry name" value="ABC_TRANSPORTER_1"/>
    <property type="match status" value="1"/>
</dbReference>
<evidence type="ECO:0000256" key="1">
    <source>
        <dbReference type="ARBA" id="ARBA00004141"/>
    </source>
</evidence>
<reference evidence="9" key="1">
    <citation type="journal article" date="2016" name="Nat. Commun.">
        <title>The Gonium pectorale genome demonstrates co-option of cell cycle regulation during the evolution of multicellularity.</title>
        <authorList>
            <person name="Hanschen E.R."/>
            <person name="Marriage T.N."/>
            <person name="Ferris P.J."/>
            <person name="Hamaji T."/>
            <person name="Toyoda A."/>
            <person name="Fujiyama A."/>
            <person name="Neme R."/>
            <person name="Noguchi H."/>
            <person name="Minakuchi Y."/>
            <person name="Suzuki M."/>
            <person name="Kawai-Toyooka H."/>
            <person name="Smith D.R."/>
            <person name="Sparks H."/>
            <person name="Anderson J."/>
            <person name="Bakaric R."/>
            <person name="Luria V."/>
            <person name="Karger A."/>
            <person name="Kirschner M.W."/>
            <person name="Durand P.M."/>
            <person name="Michod R.E."/>
            <person name="Nozaki H."/>
            <person name="Olson B.J."/>
        </authorList>
    </citation>
    <scope>NUCLEOTIDE SEQUENCE [LARGE SCALE GENOMIC DNA]</scope>
    <source>
        <strain evidence="9">NIES-2863</strain>
    </source>
</reference>
<protein>
    <recommendedName>
        <fullName evidence="7">ABC transporter domain-containing protein</fullName>
    </recommendedName>
</protein>
<dbReference type="Gene3D" id="3.40.50.300">
    <property type="entry name" value="P-loop containing nucleotide triphosphate hydrolases"/>
    <property type="match status" value="1"/>
</dbReference>
<evidence type="ECO:0000256" key="5">
    <source>
        <dbReference type="ARBA" id="ARBA00023136"/>
    </source>
</evidence>
<evidence type="ECO:0000313" key="8">
    <source>
        <dbReference type="EMBL" id="KXZ50553.1"/>
    </source>
</evidence>
<dbReference type="Pfam" id="PF00005">
    <property type="entry name" value="ABC_tran"/>
    <property type="match status" value="1"/>
</dbReference>
<dbReference type="InterPro" id="IPR050352">
    <property type="entry name" value="ABCG_transporters"/>
</dbReference>
<gene>
    <name evidence="8" type="ORF">GPECTOR_16g728</name>
</gene>
<evidence type="ECO:0000256" key="4">
    <source>
        <dbReference type="ARBA" id="ARBA00022989"/>
    </source>
</evidence>
<dbReference type="InterPro" id="IPR003439">
    <property type="entry name" value="ABC_transporter-like_ATP-bd"/>
</dbReference>
<organism evidence="8 9">
    <name type="scientific">Gonium pectorale</name>
    <name type="common">Green alga</name>
    <dbReference type="NCBI Taxonomy" id="33097"/>
    <lineage>
        <taxon>Eukaryota</taxon>
        <taxon>Viridiplantae</taxon>
        <taxon>Chlorophyta</taxon>
        <taxon>core chlorophytes</taxon>
        <taxon>Chlorophyceae</taxon>
        <taxon>CS clade</taxon>
        <taxon>Chlamydomonadales</taxon>
        <taxon>Volvocaceae</taxon>
        <taxon>Gonium</taxon>
    </lineage>
</organism>
<dbReference type="PANTHER" id="PTHR48041">
    <property type="entry name" value="ABC TRANSPORTER G FAMILY MEMBER 28"/>
    <property type="match status" value="1"/>
</dbReference>
<evidence type="ECO:0000313" key="9">
    <source>
        <dbReference type="Proteomes" id="UP000075714"/>
    </source>
</evidence>
<dbReference type="PROSITE" id="PS50893">
    <property type="entry name" value="ABC_TRANSPORTER_2"/>
    <property type="match status" value="1"/>
</dbReference>
<keyword evidence="4 6" id="KW-1133">Transmembrane helix</keyword>
<keyword evidence="9" id="KW-1185">Reference proteome</keyword>
<dbReference type="GO" id="GO:0140359">
    <property type="term" value="F:ABC-type transporter activity"/>
    <property type="evidence" value="ECO:0007669"/>
    <property type="project" value="InterPro"/>
</dbReference>
<dbReference type="OrthoDB" id="66620at2759"/>
<dbReference type="AlphaFoldDB" id="A0A150GL56"/>
<dbReference type="SUPFAM" id="SSF52540">
    <property type="entry name" value="P-loop containing nucleoside triphosphate hydrolases"/>
    <property type="match status" value="1"/>
</dbReference>
<dbReference type="GO" id="GO:0016020">
    <property type="term" value="C:membrane"/>
    <property type="evidence" value="ECO:0007669"/>
    <property type="project" value="UniProtKB-SubCell"/>
</dbReference>
<feature type="transmembrane region" description="Helical" evidence="6">
    <location>
        <begin position="179"/>
        <end position="197"/>
    </location>
</feature>
<accession>A0A150GL56</accession>
<keyword evidence="2" id="KW-0813">Transport</keyword>